<feature type="transmembrane region" description="Helical" evidence="9">
    <location>
        <begin position="99"/>
        <end position="128"/>
    </location>
</feature>
<keyword evidence="7 9" id="KW-0472">Membrane</keyword>
<feature type="transmembrane region" description="Helical" evidence="9">
    <location>
        <begin position="296"/>
        <end position="316"/>
    </location>
</feature>
<evidence type="ECO:0000256" key="4">
    <source>
        <dbReference type="ARBA" id="ARBA00022475"/>
    </source>
</evidence>
<feature type="transmembrane region" description="Helical" evidence="9">
    <location>
        <begin position="337"/>
        <end position="360"/>
    </location>
</feature>
<comment type="caution">
    <text evidence="11">The sequence shown here is derived from an EMBL/GenBank/DDBJ whole genome shotgun (WGS) entry which is preliminary data.</text>
</comment>
<feature type="transmembrane region" description="Helical" evidence="9">
    <location>
        <begin position="186"/>
        <end position="203"/>
    </location>
</feature>
<feature type="domain" description="Na+/H+ antiporter NhaC-like C-terminal" evidence="10">
    <location>
        <begin position="149"/>
        <end position="423"/>
    </location>
</feature>
<accession>A0A4Q7EFF1</accession>
<evidence type="ECO:0000256" key="1">
    <source>
        <dbReference type="ARBA" id="ARBA00004651"/>
    </source>
</evidence>
<proteinExistence type="inferred from homology"/>
<dbReference type="AlphaFoldDB" id="A0A4Q7EFF1"/>
<dbReference type="Pfam" id="PF03553">
    <property type="entry name" value="Na_H_antiporter"/>
    <property type="match status" value="1"/>
</dbReference>
<keyword evidence="4" id="KW-1003">Cell membrane</keyword>
<feature type="transmembrane region" description="Helical" evidence="9">
    <location>
        <begin position="60"/>
        <end position="79"/>
    </location>
</feature>
<evidence type="ECO:0000256" key="3">
    <source>
        <dbReference type="ARBA" id="ARBA00022449"/>
    </source>
</evidence>
<keyword evidence="5 9" id="KW-0812">Transmembrane</keyword>
<comment type="subcellular location">
    <subcellularLocation>
        <location evidence="1">Cell membrane</location>
        <topology evidence="1">Multi-pass membrane protein</topology>
    </subcellularLocation>
</comment>
<organism evidence="11 12">
    <name type="scientific">Leptolyngbya iicbica LK</name>
    <dbReference type="NCBI Taxonomy" id="2294035"/>
    <lineage>
        <taxon>Bacteria</taxon>
        <taxon>Bacillati</taxon>
        <taxon>Cyanobacteriota</taxon>
        <taxon>Cyanophyceae</taxon>
        <taxon>Leptolyngbyales</taxon>
        <taxon>Leptolyngbyaceae</taxon>
        <taxon>Leptolyngbya group</taxon>
        <taxon>Leptolyngbya</taxon>
        <taxon>Leptolyngbya iicbica</taxon>
    </lineage>
</organism>
<reference evidence="11 12" key="1">
    <citation type="submission" date="2018-11" db="EMBL/GenBank/DDBJ databases">
        <title>Whole genome sequencing of an environmental sample.</title>
        <authorList>
            <person name="Sarangi A.N."/>
            <person name="Singh D."/>
            <person name="Tripathy S."/>
        </authorList>
    </citation>
    <scope>NUCLEOTIDE SEQUENCE [LARGE SCALE GENOMIC DNA]</scope>
    <source>
        <strain evidence="11 12">Lakshadweep</strain>
    </source>
</reference>
<evidence type="ECO:0000256" key="2">
    <source>
        <dbReference type="ARBA" id="ARBA00022448"/>
    </source>
</evidence>
<gene>
    <name evidence="11" type="ORF">DYY88_01430</name>
</gene>
<evidence type="ECO:0000256" key="8">
    <source>
        <dbReference type="ARBA" id="ARBA00038435"/>
    </source>
</evidence>
<sequence>MDIAIALALAFMTLLIAVHRGVLIVWPLLFTLGLLSTVYWRRGTPLSVLRQHLFAGIRQSAGVLSILLLIGAVVASWLAAGTVPTLVYYGLQWLHPQYFLVSAFGLTALVSTLLGTSFGSAGTIGLALMIMARGAGVSEGWTAGAIIAGAYVGDRCSPMSSSAHLVAAITNTAVAQNLWRMVQTSWVPLLVSAIIYAGASRLHPLTVVDEALVTAIPTAFVVQPLTLLPAVLLIVLTLLQCPVLRTLWISLGSAIALALTLQSQSLGHVAATLLWGSRLPEDHDLSLIFQGGGLWPMARVCSVVLVSTALAGLLSGQGTFDRVGRLLSRWSSPRGRFGSTVLASVLTSAFGCTQTIAILLTQQITQPHYVATQAKADTLAVDIENSAVVIAPLIPWNIAGLVPATVILADASFIPYAVYLYLLPLWHWLWGCRKGRSPSHPSVALPKIDATTSPP</sequence>
<feature type="transmembrane region" description="Helical" evidence="9">
    <location>
        <begin position="215"/>
        <end position="239"/>
    </location>
</feature>
<evidence type="ECO:0000313" key="11">
    <source>
        <dbReference type="EMBL" id="RZM81962.1"/>
    </source>
</evidence>
<protein>
    <submittedName>
        <fullName evidence="11">Na+/H+ antiporter NhaC family protein</fullName>
    </submittedName>
</protein>
<dbReference type="GO" id="GO:0005886">
    <property type="term" value="C:plasma membrane"/>
    <property type="evidence" value="ECO:0007669"/>
    <property type="project" value="UniProtKB-SubCell"/>
</dbReference>
<dbReference type="Proteomes" id="UP000292459">
    <property type="component" value="Unassembled WGS sequence"/>
</dbReference>
<dbReference type="InterPro" id="IPR052180">
    <property type="entry name" value="NhaC_Na-H+_Antiporter"/>
</dbReference>
<evidence type="ECO:0000256" key="9">
    <source>
        <dbReference type="SAM" id="Phobius"/>
    </source>
</evidence>
<keyword evidence="6 9" id="KW-1133">Transmembrane helix</keyword>
<evidence type="ECO:0000256" key="7">
    <source>
        <dbReference type="ARBA" id="ARBA00023136"/>
    </source>
</evidence>
<dbReference type="PANTHER" id="PTHR33451">
    <property type="entry name" value="MALATE-2H(+)/NA(+)-LACTATE ANTIPORTER"/>
    <property type="match status" value="1"/>
</dbReference>
<name>A0A4Q7EFF1_9CYAN</name>
<dbReference type="RefSeq" id="WP_052288131.1">
    <property type="nucleotide sequence ID" value="NZ_QVFV01000001.1"/>
</dbReference>
<comment type="similarity">
    <text evidence="8">Belongs to the NhaC Na(+)/H(+) (TC 2.A.35) antiporter family.</text>
</comment>
<evidence type="ECO:0000256" key="5">
    <source>
        <dbReference type="ARBA" id="ARBA00022692"/>
    </source>
</evidence>
<evidence type="ECO:0000259" key="10">
    <source>
        <dbReference type="Pfam" id="PF03553"/>
    </source>
</evidence>
<feature type="transmembrane region" description="Helical" evidence="9">
    <location>
        <begin position="6"/>
        <end position="39"/>
    </location>
</feature>
<dbReference type="PANTHER" id="PTHR33451:SF3">
    <property type="entry name" value="MALATE-2H(+)_NA(+)-LACTATE ANTIPORTER"/>
    <property type="match status" value="1"/>
</dbReference>
<dbReference type="InterPro" id="IPR018461">
    <property type="entry name" value="Na/H_Antiport_NhaC-like_C"/>
</dbReference>
<keyword evidence="12" id="KW-1185">Reference proteome</keyword>
<keyword evidence="3" id="KW-0050">Antiport</keyword>
<evidence type="ECO:0000256" key="6">
    <source>
        <dbReference type="ARBA" id="ARBA00022989"/>
    </source>
</evidence>
<evidence type="ECO:0000313" key="12">
    <source>
        <dbReference type="Proteomes" id="UP000292459"/>
    </source>
</evidence>
<keyword evidence="2" id="KW-0813">Transport</keyword>
<dbReference type="GO" id="GO:0015297">
    <property type="term" value="F:antiporter activity"/>
    <property type="evidence" value="ECO:0007669"/>
    <property type="project" value="UniProtKB-KW"/>
</dbReference>
<feature type="transmembrane region" description="Helical" evidence="9">
    <location>
        <begin position="251"/>
        <end position="276"/>
    </location>
</feature>
<dbReference type="EMBL" id="QVFV01000001">
    <property type="protein sequence ID" value="RZM81962.1"/>
    <property type="molecule type" value="Genomic_DNA"/>
</dbReference>
<dbReference type="OrthoDB" id="9762978at2"/>